<dbReference type="Gene3D" id="3.40.50.720">
    <property type="entry name" value="NAD(P)-binding Rossmann-like Domain"/>
    <property type="match status" value="1"/>
</dbReference>
<name>A8ZY98_DESOH</name>
<dbReference type="KEGG" id="dol:Dole_1299"/>
<sequence length="328" mass="35744">MEHAGQCRTKTPGVLVTGASGFIGSALVRTLADKAVVKCASRACSTVSPVQGLSHEWFHYENLASADWQAALDGVDMVIHLAARAHVLRETAADPFAAYARVNCDGTLALAEQAANNGVRRFVFVSTLGVNGRITTQAGFTEEDPAAPHDDYSRSKQMAETGLRRLASQSDMEVVVIRPPLVYGPGVKANLLHLLDWVYKGWPLPLANTENRRSFIALDNLVDAIICCLHHPGAAGQTFLVSDGEDLSTADLVSRIAHYMRKPARLFPVPVSLMGTVLHAAGKSKLYDRLWGSLVVDSQKIRRVLGWTPPISVDEGIQKMVEWYLYGR</sequence>
<dbReference type="Pfam" id="PF01370">
    <property type="entry name" value="Epimerase"/>
    <property type="match status" value="1"/>
</dbReference>
<evidence type="ECO:0000313" key="3">
    <source>
        <dbReference type="EMBL" id="ABW67105.1"/>
    </source>
</evidence>
<dbReference type="PANTHER" id="PTHR43000">
    <property type="entry name" value="DTDP-D-GLUCOSE 4,6-DEHYDRATASE-RELATED"/>
    <property type="match status" value="1"/>
</dbReference>
<dbReference type="OrthoDB" id="9804595at2"/>
<dbReference type="InterPro" id="IPR001509">
    <property type="entry name" value="Epimerase_deHydtase"/>
</dbReference>
<reference evidence="3 4" key="1">
    <citation type="submission" date="2007-10" db="EMBL/GenBank/DDBJ databases">
        <title>Complete sequence of Desulfococcus oleovorans Hxd3.</title>
        <authorList>
            <consortium name="US DOE Joint Genome Institute"/>
            <person name="Copeland A."/>
            <person name="Lucas S."/>
            <person name="Lapidus A."/>
            <person name="Barry K."/>
            <person name="Glavina del Rio T."/>
            <person name="Dalin E."/>
            <person name="Tice H."/>
            <person name="Pitluck S."/>
            <person name="Kiss H."/>
            <person name="Brettin T."/>
            <person name="Bruce D."/>
            <person name="Detter J.C."/>
            <person name="Han C."/>
            <person name="Schmutz J."/>
            <person name="Larimer F."/>
            <person name="Land M."/>
            <person name="Hauser L."/>
            <person name="Kyrpides N."/>
            <person name="Kim E."/>
            <person name="Wawrik B."/>
            <person name="Richardson P."/>
        </authorList>
    </citation>
    <scope>NUCLEOTIDE SEQUENCE [LARGE SCALE GENOMIC DNA]</scope>
    <source>
        <strain evidence="4">DSM 6200 / JCM 39069 / Hxd3</strain>
    </source>
</reference>
<organism evidence="3 4">
    <name type="scientific">Desulfosudis oleivorans (strain DSM 6200 / JCM 39069 / Hxd3)</name>
    <name type="common">Desulfococcus oleovorans</name>
    <dbReference type="NCBI Taxonomy" id="96561"/>
    <lineage>
        <taxon>Bacteria</taxon>
        <taxon>Pseudomonadati</taxon>
        <taxon>Thermodesulfobacteriota</taxon>
        <taxon>Desulfobacteria</taxon>
        <taxon>Desulfobacterales</taxon>
        <taxon>Desulfosudaceae</taxon>
        <taxon>Desulfosudis</taxon>
    </lineage>
</organism>
<dbReference type="HOGENOM" id="CLU_007383_6_1_7"/>
<dbReference type="RefSeq" id="WP_012174722.1">
    <property type="nucleotide sequence ID" value="NC_009943.1"/>
</dbReference>
<evidence type="ECO:0000313" key="4">
    <source>
        <dbReference type="Proteomes" id="UP000008561"/>
    </source>
</evidence>
<gene>
    <name evidence="3" type="ordered locus">Dole_1299</name>
</gene>
<dbReference type="InterPro" id="IPR036291">
    <property type="entry name" value="NAD(P)-bd_dom_sf"/>
</dbReference>
<keyword evidence="4" id="KW-1185">Reference proteome</keyword>
<proteinExistence type="inferred from homology"/>
<dbReference type="SUPFAM" id="SSF51735">
    <property type="entry name" value="NAD(P)-binding Rossmann-fold domains"/>
    <property type="match status" value="1"/>
</dbReference>
<dbReference type="Proteomes" id="UP000008561">
    <property type="component" value="Chromosome"/>
</dbReference>
<comment type="similarity">
    <text evidence="1">Belongs to the NAD(P)-dependent epimerase/dehydratase family.</text>
</comment>
<dbReference type="EMBL" id="CP000859">
    <property type="protein sequence ID" value="ABW67105.1"/>
    <property type="molecule type" value="Genomic_DNA"/>
</dbReference>
<dbReference type="eggNOG" id="COG0451">
    <property type="taxonomic scope" value="Bacteria"/>
</dbReference>
<feature type="domain" description="NAD-dependent epimerase/dehydratase" evidence="2">
    <location>
        <begin position="14"/>
        <end position="238"/>
    </location>
</feature>
<protein>
    <submittedName>
        <fullName evidence="3">NAD-dependent epimerase/dehydratase</fullName>
    </submittedName>
</protein>
<dbReference type="STRING" id="96561.Dole_1299"/>
<evidence type="ECO:0000259" key="2">
    <source>
        <dbReference type="Pfam" id="PF01370"/>
    </source>
</evidence>
<dbReference type="AlphaFoldDB" id="A8ZY98"/>
<evidence type="ECO:0000256" key="1">
    <source>
        <dbReference type="ARBA" id="ARBA00007637"/>
    </source>
</evidence>
<accession>A8ZY98</accession>